<proteinExistence type="inferred from homology"/>
<dbReference type="SUPFAM" id="SSF160527">
    <property type="entry name" value="V-type ATPase subunit E-like"/>
    <property type="match status" value="1"/>
</dbReference>
<comment type="caution">
    <text evidence="4">The sequence shown here is derived from an EMBL/GenBank/DDBJ whole genome shotgun (WGS) entry which is preliminary data.</text>
</comment>
<dbReference type="Gene3D" id="3.30.2320.30">
    <property type="entry name" value="ATP synthase, E subunit, C-terminal"/>
    <property type="match status" value="1"/>
</dbReference>
<sequence>MSGIDRITQSIVSEAQQKADDMIRGAKELSKLKTDQAMQEALAKKEEIIAKAKADAEEIIKRRISVAELEARKMRLFAKQEMVGEVFDETQKKLESMPKDEYMAFMENLILQSVNGGEEIVVNKRDKEEIGLKLIAKIDLIKLKSLSLKMPVLSADTADITGGFILRDGNTETNNSFRTIVESHREESIPKIVETLFE</sequence>
<dbReference type="InterPro" id="IPR038495">
    <property type="entry name" value="ATPase_E_C"/>
</dbReference>
<gene>
    <name evidence="4" type="primary">atpE_35</name>
    <name evidence="4" type="ORF">SDC9_97110</name>
</gene>
<comment type="similarity">
    <text evidence="1">Belongs to the V-ATPase E subunit family.</text>
</comment>
<dbReference type="InterPro" id="IPR002842">
    <property type="entry name" value="ATPase_V1_Esu"/>
</dbReference>
<evidence type="ECO:0000256" key="1">
    <source>
        <dbReference type="ARBA" id="ARBA00005901"/>
    </source>
</evidence>
<organism evidence="4">
    <name type="scientific">bioreactor metagenome</name>
    <dbReference type="NCBI Taxonomy" id="1076179"/>
    <lineage>
        <taxon>unclassified sequences</taxon>
        <taxon>metagenomes</taxon>
        <taxon>ecological metagenomes</taxon>
    </lineage>
</organism>
<evidence type="ECO:0000256" key="3">
    <source>
        <dbReference type="ARBA" id="ARBA00023065"/>
    </source>
</evidence>
<dbReference type="HAMAP" id="MF_00311">
    <property type="entry name" value="ATP_synth_E_arch"/>
    <property type="match status" value="1"/>
</dbReference>
<evidence type="ECO:0000256" key="2">
    <source>
        <dbReference type="ARBA" id="ARBA00022448"/>
    </source>
</evidence>
<accession>A0A645ADL8</accession>
<reference evidence="4" key="1">
    <citation type="submission" date="2019-08" db="EMBL/GenBank/DDBJ databases">
        <authorList>
            <person name="Kucharzyk K."/>
            <person name="Murdoch R.W."/>
            <person name="Higgins S."/>
            <person name="Loffler F."/>
        </authorList>
    </citation>
    <scope>NUCLEOTIDE SEQUENCE</scope>
</reference>
<evidence type="ECO:0000313" key="4">
    <source>
        <dbReference type="EMBL" id="MPM50371.1"/>
    </source>
</evidence>
<keyword evidence="3" id="KW-0406">Ion transport</keyword>
<name>A0A645ADL8_9ZZZZ</name>
<keyword evidence="2" id="KW-0813">Transport</keyword>
<dbReference type="GO" id="GO:0033178">
    <property type="term" value="C:proton-transporting two-sector ATPase complex, catalytic domain"/>
    <property type="evidence" value="ECO:0007669"/>
    <property type="project" value="InterPro"/>
</dbReference>
<protein>
    <submittedName>
        <fullName evidence="4">V-type proton ATPase subunit E</fullName>
    </submittedName>
</protein>
<dbReference type="Pfam" id="PF01991">
    <property type="entry name" value="vATP-synt_E"/>
    <property type="match status" value="1"/>
</dbReference>
<dbReference type="GO" id="GO:0046961">
    <property type="term" value="F:proton-transporting ATPase activity, rotational mechanism"/>
    <property type="evidence" value="ECO:0007669"/>
    <property type="project" value="InterPro"/>
</dbReference>
<dbReference type="EMBL" id="VSSQ01012938">
    <property type="protein sequence ID" value="MPM50371.1"/>
    <property type="molecule type" value="Genomic_DNA"/>
</dbReference>
<dbReference type="AlphaFoldDB" id="A0A645ADL8"/>